<reference evidence="1" key="1">
    <citation type="submission" date="2020-10" db="EMBL/GenBank/DDBJ databases">
        <title>Genome Sequence of Monilinia vaccinii-corymbosi Sheds Light on Mummy Berry Disease Infection of Blueberry and Mating Type.</title>
        <authorList>
            <person name="Yow A.G."/>
            <person name="Zhang Y."/>
            <person name="Bansal K."/>
            <person name="Eacker S.M."/>
            <person name="Sullivan S."/>
            <person name="Liachko I."/>
            <person name="Cubeta M.A."/>
            <person name="Rollins J.A."/>
            <person name="Ashrafi H."/>
        </authorList>
    </citation>
    <scope>NUCLEOTIDE SEQUENCE</scope>
    <source>
        <strain evidence="1">RL-1</strain>
    </source>
</reference>
<dbReference type="Proteomes" id="UP000672032">
    <property type="component" value="Chromosome 1"/>
</dbReference>
<accession>A0A8A3NVX6</accession>
<sequence>MSLFVRGASFETVSRRSERQRATLQASTILGVFTLLTAYSSSLGSMKSIVSASVTLRNGGCFGVVPRHRDVAVMGIIWGDSCNARLRNVAQMFLAR</sequence>
<organism evidence="1 2">
    <name type="scientific">Monilinia vaccinii-corymbosi</name>
    <dbReference type="NCBI Taxonomy" id="61207"/>
    <lineage>
        <taxon>Eukaryota</taxon>
        <taxon>Fungi</taxon>
        <taxon>Dikarya</taxon>
        <taxon>Ascomycota</taxon>
        <taxon>Pezizomycotina</taxon>
        <taxon>Leotiomycetes</taxon>
        <taxon>Helotiales</taxon>
        <taxon>Sclerotiniaceae</taxon>
        <taxon>Monilinia</taxon>
    </lineage>
</organism>
<evidence type="ECO:0000313" key="2">
    <source>
        <dbReference type="Proteomes" id="UP000672032"/>
    </source>
</evidence>
<name>A0A8A3NVX6_9HELO</name>
<protein>
    <submittedName>
        <fullName evidence="1">Uncharacterized protein</fullName>
    </submittedName>
</protein>
<keyword evidence="2" id="KW-1185">Reference proteome</keyword>
<dbReference type="EMBL" id="CP063405">
    <property type="protein sequence ID" value="QSZ29653.1"/>
    <property type="molecule type" value="Genomic_DNA"/>
</dbReference>
<dbReference type="AlphaFoldDB" id="A0A8A3NVX6"/>
<gene>
    <name evidence="1" type="ORF">DSL72_004169</name>
</gene>
<evidence type="ECO:0000313" key="1">
    <source>
        <dbReference type="EMBL" id="QSZ29653.1"/>
    </source>
</evidence>
<proteinExistence type="predicted"/>